<keyword evidence="2" id="KW-0694">RNA-binding</keyword>
<dbReference type="AlphaFoldDB" id="A0A0C1YDN5"/>
<sequence>MAEKPDYEGLVSYLMKPFLDSPEALKTDIERVTGKSRVTLRVAFSPEDRGRMFGRGGRNIQAIRTVLQATAALYDERVSLDVYGESAHKSRNDDEGGGSRRRRPPRRGGDRPAPPRKK</sequence>
<dbReference type="GO" id="GO:0003723">
    <property type="term" value="F:RNA binding"/>
    <property type="evidence" value="ECO:0007669"/>
    <property type="project" value="UniProtKB-KW"/>
</dbReference>
<feature type="compositionally biased region" description="Basic and acidic residues" evidence="3">
    <location>
        <begin position="86"/>
        <end position="98"/>
    </location>
</feature>
<evidence type="ECO:0000313" key="4">
    <source>
        <dbReference type="EMBL" id="NEV65703.1"/>
    </source>
</evidence>
<dbReference type="PANTHER" id="PTHR34654:SF1">
    <property type="entry name" value="RNA-BINDING PROTEIN KHPA"/>
    <property type="match status" value="1"/>
</dbReference>
<evidence type="ECO:0000256" key="2">
    <source>
        <dbReference type="ARBA" id="ARBA00022884"/>
    </source>
</evidence>
<keyword evidence="1" id="KW-0963">Cytoplasm</keyword>
<gene>
    <name evidence="4" type="ORF">QQ91_001055</name>
</gene>
<reference evidence="4" key="2">
    <citation type="journal article" date="2015" name="Genome Announc.">
        <title>Draft Genome Sequence of Filamentous Marine Cyanobacterium Lyngbya confervoides Strain BDU141951.</title>
        <authorList>
            <person name="Chandrababunaidu M.M."/>
            <person name="Sen D."/>
            <person name="Tripathy S."/>
        </authorList>
    </citation>
    <scope>NUCLEOTIDE SEQUENCE</scope>
    <source>
        <strain evidence="4">BDU141951</strain>
    </source>
</reference>
<evidence type="ECO:0000256" key="1">
    <source>
        <dbReference type="ARBA" id="ARBA00022490"/>
    </source>
</evidence>
<name>A0A0C1YDN5_9CYAN</name>
<dbReference type="Pfam" id="PF13083">
    <property type="entry name" value="KH_KhpA-B"/>
    <property type="match status" value="1"/>
</dbReference>
<comment type="caution">
    <text evidence="4">The sequence shown here is derived from an EMBL/GenBank/DDBJ whole genome shotgun (WGS) entry which is preliminary data.</text>
</comment>
<dbReference type="PANTHER" id="PTHR34654">
    <property type="entry name" value="UPF0109 PROTEIN SCO5592"/>
    <property type="match status" value="1"/>
</dbReference>
<proteinExistence type="predicted"/>
<dbReference type="EMBL" id="JTHE02000002">
    <property type="protein sequence ID" value="NEV65703.1"/>
    <property type="molecule type" value="Genomic_DNA"/>
</dbReference>
<protein>
    <submittedName>
        <fullName evidence="4">KH domain-containing protein</fullName>
    </submittedName>
</protein>
<organism evidence="4">
    <name type="scientific">Lyngbya confervoides BDU141951</name>
    <dbReference type="NCBI Taxonomy" id="1574623"/>
    <lineage>
        <taxon>Bacteria</taxon>
        <taxon>Bacillati</taxon>
        <taxon>Cyanobacteriota</taxon>
        <taxon>Cyanophyceae</taxon>
        <taxon>Oscillatoriophycideae</taxon>
        <taxon>Oscillatoriales</taxon>
        <taxon>Microcoleaceae</taxon>
        <taxon>Lyngbya</taxon>
    </lineage>
</organism>
<reference evidence="4" key="3">
    <citation type="submission" date="2020-02" db="EMBL/GenBank/DDBJ databases">
        <authorList>
            <person name="Sarangi A.N."/>
            <person name="Ghosh S."/>
            <person name="Mukherjee M."/>
            <person name="Tripathy S."/>
        </authorList>
    </citation>
    <scope>NUCLEOTIDE SEQUENCE</scope>
    <source>
        <strain evidence="4">BDU141951</strain>
    </source>
</reference>
<reference evidence="4" key="1">
    <citation type="submission" date="2014-11" db="EMBL/GenBank/DDBJ databases">
        <authorList>
            <person name="Malar M.C."/>
            <person name="Sen D."/>
            <person name="Tripathy S."/>
        </authorList>
    </citation>
    <scope>NUCLEOTIDE SEQUENCE</scope>
    <source>
        <strain evidence="4">BDU141951</strain>
    </source>
</reference>
<dbReference type="InterPro" id="IPR020627">
    <property type="entry name" value="KhpA"/>
</dbReference>
<feature type="region of interest" description="Disordered" evidence="3">
    <location>
        <begin position="83"/>
        <end position="118"/>
    </location>
</feature>
<accession>A0A0C1YDN5</accession>
<evidence type="ECO:0000256" key="3">
    <source>
        <dbReference type="SAM" id="MobiDB-lite"/>
    </source>
</evidence>